<keyword evidence="4" id="KW-0548">Nucleotidyltransferase</keyword>
<evidence type="ECO:0000256" key="6">
    <source>
        <dbReference type="ARBA" id="ARBA00022932"/>
    </source>
</evidence>
<name>A0A381S5Z4_9ZZZZ</name>
<accession>A0A381S5Z4</accession>
<dbReference type="InterPro" id="IPR048466">
    <property type="entry name" value="DNA_pol3_delta-like_C"/>
</dbReference>
<dbReference type="AlphaFoldDB" id="A0A381S5Z4"/>
<dbReference type="GO" id="GO:0006261">
    <property type="term" value="P:DNA-templated DNA replication"/>
    <property type="evidence" value="ECO:0007669"/>
    <property type="project" value="TreeGrafter"/>
</dbReference>
<dbReference type="SUPFAM" id="SSF48019">
    <property type="entry name" value="post-AAA+ oligomerization domain-like"/>
    <property type="match status" value="1"/>
</dbReference>
<keyword evidence="3" id="KW-0808">Transferase</keyword>
<evidence type="ECO:0000256" key="7">
    <source>
        <dbReference type="ARBA" id="ARBA00034754"/>
    </source>
</evidence>
<comment type="catalytic activity">
    <reaction evidence="8">
        <text>DNA(n) + a 2'-deoxyribonucleoside 5'-triphosphate = DNA(n+1) + diphosphate</text>
        <dbReference type="Rhea" id="RHEA:22508"/>
        <dbReference type="Rhea" id="RHEA-COMP:17339"/>
        <dbReference type="Rhea" id="RHEA-COMP:17340"/>
        <dbReference type="ChEBI" id="CHEBI:33019"/>
        <dbReference type="ChEBI" id="CHEBI:61560"/>
        <dbReference type="ChEBI" id="CHEBI:173112"/>
        <dbReference type="EC" id="2.7.7.7"/>
    </reaction>
</comment>
<feature type="domain" description="DNA polymerase III delta subunit-like C-terminal" evidence="10">
    <location>
        <begin position="199"/>
        <end position="318"/>
    </location>
</feature>
<comment type="similarity">
    <text evidence="7">Belongs to the DNA polymerase HolA subunit family.</text>
</comment>
<dbReference type="InterPro" id="IPR008921">
    <property type="entry name" value="DNA_pol3_clamp-load_cplx_C"/>
</dbReference>
<keyword evidence="5" id="KW-0235">DNA replication</keyword>
<dbReference type="GO" id="GO:0009360">
    <property type="term" value="C:DNA polymerase III complex"/>
    <property type="evidence" value="ECO:0007669"/>
    <property type="project" value="InterPro"/>
</dbReference>
<evidence type="ECO:0000256" key="2">
    <source>
        <dbReference type="ARBA" id="ARBA00017703"/>
    </source>
</evidence>
<proteinExistence type="inferred from homology"/>
<dbReference type="NCBIfam" id="TIGR01128">
    <property type="entry name" value="holA"/>
    <property type="match status" value="1"/>
</dbReference>
<dbReference type="Pfam" id="PF06144">
    <property type="entry name" value="DNA_pol3_delta"/>
    <property type="match status" value="1"/>
</dbReference>
<dbReference type="Gene3D" id="3.40.50.300">
    <property type="entry name" value="P-loop containing nucleotide triphosphate hydrolases"/>
    <property type="match status" value="1"/>
</dbReference>
<evidence type="ECO:0000256" key="3">
    <source>
        <dbReference type="ARBA" id="ARBA00022679"/>
    </source>
</evidence>
<dbReference type="PANTHER" id="PTHR34388">
    <property type="entry name" value="DNA POLYMERASE III SUBUNIT DELTA"/>
    <property type="match status" value="1"/>
</dbReference>
<evidence type="ECO:0000256" key="5">
    <source>
        <dbReference type="ARBA" id="ARBA00022705"/>
    </source>
</evidence>
<dbReference type="EMBL" id="UINC01002706">
    <property type="protein sequence ID" value="SUZ99470.1"/>
    <property type="molecule type" value="Genomic_DNA"/>
</dbReference>
<dbReference type="InterPro" id="IPR005790">
    <property type="entry name" value="DNA_polIII_delta"/>
</dbReference>
<dbReference type="Gene3D" id="1.10.8.60">
    <property type="match status" value="1"/>
</dbReference>
<evidence type="ECO:0000259" key="10">
    <source>
        <dbReference type="Pfam" id="PF21694"/>
    </source>
</evidence>
<dbReference type="Gene3D" id="1.20.272.10">
    <property type="match status" value="1"/>
</dbReference>
<evidence type="ECO:0000259" key="9">
    <source>
        <dbReference type="Pfam" id="PF06144"/>
    </source>
</evidence>
<keyword evidence="6" id="KW-0239">DNA-directed DNA polymerase</keyword>
<sequence length="322" mass="36139">MIRVLHGEDEYSRSEALARIRVSIGPPEVRDPNITVFEGRSIELDEVIGACQMYPFMADHRVVLVHGVLERMENRDKSLGDEWRSLGETLNSLPATTELVFIEQISLRANALALKSVGPSASVQRFQKKERGELEAWIRDRFAYYDSTASRESVARIGSLVGSDIRLLDQEIKKLALYAGDREITRSDIDLMVPDSRDANIFEAIDAVFAHRPAVALRLLYILLSGGETIQGVLRMLSRQVRLLILTIELRGRGVGEEELGKRIGLTNHWALDKTIRQSSNFSIEQLANIHRRLLLADLAIKKGEMDDRLAVEILVAELSAA</sequence>
<dbReference type="PANTHER" id="PTHR34388:SF1">
    <property type="entry name" value="DNA POLYMERASE III SUBUNIT DELTA"/>
    <property type="match status" value="1"/>
</dbReference>
<evidence type="ECO:0000313" key="11">
    <source>
        <dbReference type="EMBL" id="SUZ99470.1"/>
    </source>
</evidence>
<feature type="domain" description="DNA polymerase III delta N-terminal" evidence="9">
    <location>
        <begin position="5"/>
        <end position="102"/>
    </location>
</feature>
<protein>
    <recommendedName>
        <fullName evidence="2">DNA polymerase III subunit delta</fullName>
        <ecNumber evidence="1">2.7.7.7</ecNumber>
    </recommendedName>
</protein>
<dbReference type="EC" id="2.7.7.7" evidence="1"/>
<gene>
    <name evidence="11" type="ORF">METZ01_LOCUS52324</name>
</gene>
<dbReference type="GO" id="GO:0003677">
    <property type="term" value="F:DNA binding"/>
    <property type="evidence" value="ECO:0007669"/>
    <property type="project" value="InterPro"/>
</dbReference>
<evidence type="ECO:0000256" key="4">
    <source>
        <dbReference type="ARBA" id="ARBA00022695"/>
    </source>
</evidence>
<dbReference type="SUPFAM" id="SSF52540">
    <property type="entry name" value="P-loop containing nucleoside triphosphate hydrolases"/>
    <property type="match status" value="1"/>
</dbReference>
<reference evidence="11" key="1">
    <citation type="submission" date="2018-05" db="EMBL/GenBank/DDBJ databases">
        <authorList>
            <person name="Lanie J.A."/>
            <person name="Ng W.-L."/>
            <person name="Kazmierczak K.M."/>
            <person name="Andrzejewski T.M."/>
            <person name="Davidsen T.M."/>
            <person name="Wayne K.J."/>
            <person name="Tettelin H."/>
            <person name="Glass J.I."/>
            <person name="Rusch D."/>
            <person name="Podicherti R."/>
            <person name="Tsui H.-C.T."/>
            <person name="Winkler M.E."/>
        </authorList>
    </citation>
    <scope>NUCLEOTIDE SEQUENCE</scope>
</reference>
<dbReference type="Pfam" id="PF21694">
    <property type="entry name" value="DNA_pol3_delta_C"/>
    <property type="match status" value="1"/>
</dbReference>
<organism evidence="11">
    <name type="scientific">marine metagenome</name>
    <dbReference type="NCBI Taxonomy" id="408172"/>
    <lineage>
        <taxon>unclassified sequences</taxon>
        <taxon>metagenomes</taxon>
        <taxon>ecological metagenomes</taxon>
    </lineage>
</organism>
<dbReference type="InterPro" id="IPR010372">
    <property type="entry name" value="DNA_pol3_delta_N"/>
</dbReference>
<evidence type="ECO:0000256" key="1">
    <source>
        <dbReference type="ARBA" id="ARBA00012417"/>
    </source>
</evidence>
<dbReference type="GO" id="GO:0003887">
    <property type="term" value="F:DNA-directed DNA polymerase activity"/>
    <property type="evidence" value="ECO:0007669"/>
    <property type="project" value="UniProtKB-KW"/>
</dbReference>
<dbReference type="InterPro" id="IPR027417">
    <property type="entry name" value="P-loop_NTPase"/>
</dbReference>
<evidence type="ECO:0000256" key="8">
    <source>
        <dbReference type="ARBA" id="ARBA00049244"/>
    </source>
</evidence>